<sequence>MRAFLIAFLLFSSVCYISSKAVLKNFDDDEIISCDFFGTGQIEDEYGCFLTLRNPNGIEFPSIEGTHLPGFDDSDVQVVSGYMQDSPIVPSVLCRQFSNLEVIVMAGGNIRDLTPAAFENCSNLRQILLQGNQLTSIPANIFSNSNNLEILDFGSNQINEIDNNAFTGTSIQFMELSYNNLTEVNAAWFTPIASSLIFLDLMNNRIREIGNAAFSPLTGLTNLLLAYNNIESIHPGAFNGLSNLLDLSLSTTTITELIPEWFSTLISLRTFSATNNRITSLPDGLFTSNTNLAELYLYSNRIREIHSNAFGTATSRNLRTVYLTNNFVNNIDPVWINDAENLQYLLLSGNLCTNRDFFNVQDIRWRIFEELMQCIDNLLLDPWINCNYNMQGDQYSCTLSTHNPNGFNDFTEIEGDHLPDRANADVVSVTALYQNTRIIPSILCQSFPNLRSMLFMMSNLEDLMEESFTNCANLEILYFHNNRINGIPDFTFRSNANLRQIDVGMNWIENLNENSFTGSRLINIDIDANRLTSFNQNWFTSINSTLQTIDIVGNRISSLESNGFSNLRGLTILLLGNNPITVIPGNTFSELSNLQLLTLDHLQLTALNTEWFSGLSSLTNLYIQNNLLRELPANIFNSLTSLQRITFSNNMLLELSAASFGESLSTITHIFGQHNRIRSVDPSILDNAANLQWLMMNGNICNTQDFSDVQGNLENIRQQLTSCFGNFGTEAISCRFASYTEDQSDYLCSMTIHNPLGRNNFERIDSEAGHLEGRTNDDVQIVYVFFGFTLNIPSIICEEFNNLIEMDFMNDHIEYLEEDSFSNCRNLRSLMIYDNLISEIPFGIFANNPNLEFVSFGRNRLTSLSIPSNTFDGTQVNFLDLSNNPIELFNPFLLIPIRNTLEVLDLLNITLTWLPTNAFDGLTNLRTLVISGNPMSELPNNIFASLQNLIYLGMANCRFRNINPVWYEPLINLETLMLDQNRILDLPVNAFNFLTNLKTLYVSENNLRELNVDSFGVAALSSMTSLLASFNEITAIDPNFIDVGGNFEFIYLAENQCTQENIYFNELEREDIHRRLAPCYDNFEAESISCNYVMNQDNNYSCMMQIFNPIGRDSFTNINGTHMPGMSNSNVHQVAILNQNTRIIPNIICSQFNNLRELIVISSGLDVITQRSFTECSELRQLIMFDNTLAEVPDFTFINVPNLQLLEIGLNRIERLGDFSFAGTSIEFLDISSNYLTEFNPNWFSPINSTLRTLDLLHNNIRTIPVDAFRELRDLRQLVLNSNPISTLPANVFEALFSLEELFLSNCSISFLNQEWFRPLFSLRHLQLNHNGITQLPNEIFNQLRQLQTLELLDNFIWEITNQQFGGSIESLTTIDLRDNIVNIIDASWLTSAINLNQLLLTGNVCRDQNFVNVSNYLWIVLEYLYTCTSNFVLESTISCTFELLPAGPYDCALNIHNPRGFDAFTTIDGNHLAGQNDSSVTMVSVINQDMRIFPRIVCQLFTNVVDILVFTSNLLELTSTAFADCNNLEFLFIDGNLLRQLPDNLLSNSPRLEYASFAGNRITEISSTAFTGTMINLLDLAFNHISNYNPAAINAINETLIFLDLIGNQLTQFPFGAFEGNENLREIYLDRNPLVNLYSGTFATLSNLEVLSLAHCQLGQLNPVLTYNLVSVRSLYLQDNGLDHIPDGMFHNMTSLETLYIHENQIRHLNSIHFGGAQESIRIIRFTSNELNSVDPDLIDNSQNLQYLLLSGNLCVDEDFLNVQDNLGEVRERLSTCFQNFLLEPSMICNYEVTSLDEYSCSLQIHNPDGLSTGFFDDVPGEHLAGRNDDDVQLVSMVNQNSRNLPSIVCRTFLNIREILVMWSNMEMISASTFANCRNLEVLYLNGNRLSTIPANALSNSPMLHTVGLSSNRIASLNANSFTGTAIRFLDLGDNRLNAFSIAWLQPINETLLTLDLMSNLISGVGPDAFRNLRTIERLVLNGNNLVTIAPDAFISLTNLNLLALGNCGIREINPIWFAELSTLIRLYLFSNGIRELAGGSFNGLTNIDYLDLDENALTRIGVNAFGNSLGSLTSLDLRSNSIDGVDERILDNANNLNALFMQSNLCVDENFDDVRNRLDEVRNGLRGCFDNFLSEATMVCNYEVTTLDEYACILEIHNPEGLSTGVFDNVPGEHMPGRNDDDVQLVSMIFQNSRNLPSVICRTFSSLREILVMWSHLDTITASTFANCRSLEVLYLNGNELATIPANSLSNSPLLHTLSLSSNHIQNLNTDSFAGTAIRFLDLTDNRLNEFSISWLQPINETLIVLDLMSNLISGVAGDAFRNLRNIETLVLNSNNLTTIEPDAFSSLTNLKLLGLGNCGINEVNSNWFTTLSELNRLYLFSNTITSLPNNVFNSLTNLEFLEIDDNQLETFGLSPLGSSASSISSLMLRNNAINSLDPQLTVGATNLNSLFLQGNICIDANFNDVRNRLWEVNEQLQECFENA</sequence>
<keyword evidence="1" id="KW-0433">Leucine-rich repeat</keyword>
<keyword evidence="2" id="KW-0677">Repeat</keyword>
<dbReference type="Pfam" id="PF13855">
    <property type="entry name" value="LRR_8"/>
    <property type="match status" value="10"/>
</dbReference>
<proteinExistence type="predicted"/>
<reference evidence="4" key="1">
    <citation type="submission" date="2021-03" db="EMBL/GenBank/DDBJ databases">
        <title>Chromosome level genome of the anhydrobiotic midge Polypedilum vanderplanki.</title>
        <authorList>
            <person name="Yoshida Y."/>
            <person name="Kikawada T."/>
            <person name="Gusev O."/>
        </authorList>
    </citation>
    <scope>NUCLEOTIDE SEQUENCE</scope>
    <source>
        <strain evidence="4">NIAS01</strain>
        <tissue evidence="4">Whole body or cell culture</tissue>
    </source>
</reference>
<dbReference type="OrthoDB" id="1394818at2759"/>
<organism evidence="4 5">
    <name type="scientific">Polypedilum vanderplanki</name>
    <name type="common">Sleeping chironomid midge</name>
    <dbReference type="NCBI Taxonomy" id="319348"/>
    <lineage>
        <taxon>Eukaryota</taxon>
        <taxon>Metazoa</taxon>
        <taxon>Ecdysozoa</taxon>
        <taxon>Arthropoda</taxon>
        <taxon>Hexapoda</taxon>
        <taxon>Insecta</taxon>
        <taxon>Pterygota</taxon>
        <taxon>Neoptera</taxon>
        <taxon>Endopterygota</taxon>
        <taxon>Diptera</taxon>
        <taxon>Nematocera</taxon>
        <taxon>Chironomoidea</taxon>
        <taxon>Chironomidae</taxon>
        <taxon>Chironominae</taxon>
        <taxon>Polypedilum</taxon>
        <taxon>Polypedilum</taxon>
    </lineage>
</organism>
<feature type="chain" id="PRO_5039921569" description="Chaoptin" evidence="3">
    <location>
        <begin position="20"/>
        <end position="2486"/>
    </location>
</feature>
<protein>
    <recommendedName>
        <fullName evidence="6">Chaoptin</fullName>
    </recommendedName>
</protein>
<dbReference type="InterPro" id="IPR032675">
    <property type="entry name" value="LRR_dom_sf"/>
</dbReference>
<dbReference type="SMART" id="SM00364">
    <property type="entry name" value="LRR_BAC"/>
    <property type="match status" value="13"/>
</dbReference>
<dbReference type="InterPro" id="IPR050333">
    <property type="entry name" value="SLRP"/>
</dbReference>
<evidence type="ECO:0000313" key="4">
    <source>
        <dbReference type="EMBL" id="KAG5666389.1"/>
    </source>
</evidence>
<comment type="caution">
    <text evidence="4">The sequence shown here is derived from an EMBL/GenBank/DDBJ whole genome shotgun (WGS) entry which is preliminary data.</text>
</comment>
<keyword evidence="5" id="KW-1185">Reference proteome</keyword>
<gene>
    <name evidence="4" type="ORF">PVAND_014418</name>
</gene>
<dbReference type="FunFam" id="3.80.10.10:FF:001164">
    <property type="entry name" value="GH01279p"/>
    <property type="match status" value="1"/>
</dbReference>
<dbReference type="InterPro" id="IPR026906">
    <property type="entry name" value="LRR_5"/>
</dbReference>
<keyword evidence="3" id="KW-0732">Signal</keyword>
<dbReference type="Pfam" id="PF13306">
    <property type="entry name" value="LRR_5"/>
    <property type="match status" value="4"/>
</dbReference>
<evidence type="ECO:0000256" key="2">
    <source>
        <dbReference type="ARBA" id="ARBA00022737"/>
    </source>
</evidence>
<evidence type="ECO:0000256" key="1">
    <source>
        <dbReference type="ARBA" id="ARBA00022614"/>
    </source>
</evidence>
<evidence type="ECO:0000256" key="3">
    <source>
        <dbReference type="SAM" id="SignalP"/>
    </source>
</evidence>
<feature type="signal peptide" evidence="3">
    <location>
        <begin position="1"/>
        <end position="19"/>
    </location>
</feature>
<dbReference type="EMBL" id="JADBJN010000004">
    <property type="protein sequence ID" value="KAG5666389.1"/>
    <property type="molecule type" value="Genomic_DNA"/>
</dbReference>
<dbReference type="PROSITE" id="PS51450">
    <property type="entry name" value="LRR"/>
    <property type="match status" value="10"/>
</dbReference>
<dbReference type="SUPFAM" id="SSF52058">
    <property type="entry name" value="L domain-like"/>
    <property type="match status" value="7"/>
</dbReference>
<dbReference type="GO" id="GO:0005615">
    <property type="term" value="C:extracellular space"/>
    <property type="evidence" value="ECO:0007669"/>
    <property type="project" value="TreeGrafter"/>
</dbReference>
<dbReference type="PANTHER" id="PTHR45712">
    <property type="entry name" value="AGAP008170-PA"/>
    <property type="match status" value="1"/>
</dbReference>
<evidence type="ECO:0008006" key="6">
    <source>
        <dbReference type="Google" id="ProtNLM"/>
    </source>
</evidence>
<dbReference type="Proteomes" id="UP001107558">
    <property type="component" value="Chromosome 4"/>
</dbReference>
<dbReference type="PANTHER" id="PTHR45712:SF22">
    <property type="entry name" value="INSULIN-LIKE GROWTH FACTOR-BINDING PROTEIN COMPLEX ACID LABILE SUBUNIT"/>
    <property type="match status" value="1"/>
</dbReference>
<evidence type="ECO:0000313" key="5">
    <source>
        <dbReference type="Proteomes" id="UP001107558"/>
    </source>
</evidence>
<dbReference type="InterPro" id="IPR003591">
    <property type="entry name" value="Leu-rich_rpt_typical-subtyp"/>
</dbReference>
<accession>A0A9J6B9M1</accession>
<dbReference type="Gene3D" id="3.80.10.10">
    <property type="entry name" value="Ribonuclease Inhibitor"/>
    <property type="match status" value="12"/>
</dbReference>
<dbReference type="SMART" id="SM00369">
    <property type="entry name" value="LRR_TYP"/>
    <property type="match status" value="49"/>
</dbReference>
<dbReference type="InterPro" id="IPR001611">
    <property type="entry name" value="Leu-rich_rpt"/>
</dbReference>
<name>A0A9J6B9M1_POLVA</name>
<dbReference type="SMART" id="SM00365">
    <property type="entry name" value="LRR_SD22"/>
    <property type="match status" value="18"/>
</dbReference>